<dbReference type="PANTHER" id="PTHR33525:SF3">
    <property type="entry name" value="RIBONUCLEASE Y"/>
    <property type="match status" value="1"/>
</dbReference>
<dbReference type="InterPro" id="IPR052340">
    <property type="entry name" value="RNase_Y/CdgJ"/>
</dbReference>
<dbReference type="InterPro" id="IPR006675">
    <property type="entry name" value="HDIG_dom"/>
</dbReference>
<dbReference type="Proteomes" id="UP000525298">
    <property type="component" value="Unassembled WGS sequence"/>
</dbReference>
<dbReference type="RefSeq" id="WP_181552309.1">
    <property type="nucleotide sequence ID" value="NZ_JACDUS010000011.1"/>
</dbReference>
<evidence type="ECO:0000313" key="2">
    <source>
        <dbReference type="EMBL" id="MBA2882679.1"/>
    </source>
</evidence>
<gene>
    <name evidence="2" type="ORF">HNR65_003033</name>
</gene>
<sequence>MTFRDQIEQHIDHFAEMPPLCQRLLGYLEDPDVDFKVIRDTIQYDPGLTANVLKLANSVYFGAVQEVASLQAALVRLGTRRIFELVLSLNVSGRLVPALPGYGLEANELLRHSIWTAVAAQELAGLLGMKDVDTVFTAGLLHDIGLLLLDPFIAEQHERFGQVMDEQSMAFDQAEKEVLGMDHAEAGARILERWNLGAAMAAAVRWHHAPDAAEENHSLVYLVHLGDMLALSEGVGTGIYGLQFSVSPESVRALGLKKHHLEYTASKTLDKMRELENILT</sequence>
<comment type="caution">
    <text evidence="2">The sequence shown here is derived from an EMBL/GenBank/DDBJ whole genome shotgun (WGS) entry which is preliminary data.</text>
</comment>
<evidence type="ECO:0000313" key="3">
    <source>
        <dbReference type="Proteomes" id="UP000525298"/>
    </source>
</evidence>
<accession>A0A7W0HLU0</accession>
<reference evidence="2 3" key="1">
    <citation type="submission" date="2020-07" db="EMBL/GenBank/DDBJ databases">
        <title>Genomic Encyclopedia of Type Strains, Phase IV (KMG-IV): sequencing the most valuable type-strain genomes for metagenomic binning, comparative biology and taxonomic classification.</title>
        <authorList>
            <person name="Goeker M."/>
        </authorList>
    </citation>
    <scope>NUCLEOTIDE SEQUENCE [LARGE SCALE GENOMIC DNA]</scope>
    <source>
        <strain evidence="2 3">DSM 17721</strain>
    </source>
</reference>
<dbReference type="InterPro" id="IPR013976">
    <property type="entry name" value="HDOD"/>
</dbReference>
<dbReference type="NCBIfam" id="TIGR00277">
    <property type="entry name" value="HDIG"/>
    <property type="match status" value="1"/>
</dbReference>
<dbReference type="PROSITE" id="PS51833">
    <property type="entry name" value="HDOD"/>
    <property type="match status" value="1"/>
</dbReference>
<feature type="domain" description="HDOD" evidence="1">
    <location>
        <begin position="14"/>
        <end position="210"/>
    </location>
</feature>
<dbReference type="PANTHER" id="PTHR33525">
    <property type="match status" value="1"/>
</dbReference>
<name>A0A7W0HLU0_9BACT</name>
<dbReference type="EMBL" id="JACDUS010000011">
    <property type="protein sequence ID" value="MBA2882679.1"/>
    <property type="molecule type" value="Genomic_DNA"/>
</dbReference>
<keyword evidence="2" id="KW-0808">Transferase</keyword>
<evidence type="ECO:0000259" key="1">
    <source>
        <dbReference type="PROSITE" id="PS51833"/>
    </source>
</evidence>
<keyword evidence="3" id="KW-1185">Reference proteome</keyword>
<dbReference type="AlphaFoldDB" id="A0A7W0HLU0"/>
<dbReference type="GO" id="GO:0016740">
    <property type="term" value="F:transferase activity"/>
    <property type="evidence" value="ECO:0007669"/>
    <property type="project" value="UniProtKB-KW"/>
</dbReference>
<dbReference type="Pfam" id="PF08668">
    <property type="entry name" value="HDOD"/>
    <property type="match status" value="1"/>
</dbReference>
<organism evidence="2 3">
    <name type="scientific">Desulfosalsimonas propionicica</name>
    <dbReference type="NCBI Taxonomy" id="332175"/>
    <lineage>
        <taxon>Bacteria</taxon>
        <taxon>Pseudomonadati</taxon>
        <taxon>Thermodesulfobacteriota</taxon>
        <taxon>Desulfobacteria</taxon>
        <taxon>Desulfobacterales</taxon>
        <taxon>Desulfosalsimonadaceae</taxon>
        <taxon>Desulfosalsimonas</taxon>
    </lineage>
</organism>
<dbReference type="Gene3D" id="1.10.3210.10">
    <property type="entry name" value="Hypothetical protein af1432"/>
    <property type="match status" value="1"/>
</dbReference>
<dbReference type="SUPFAM" id="SSF109604">
    <property type="entry name" value="HD-domain/PDEase-like"/>
    <property type="match status" value="1"/>
</dbReference>
<proteinExistence type="predicted"/>
<protein>
    <submittedName>
        <fullName evidence="2">Putative nucleotidyltransferase with HDIG domain</fullName>
    </submittedName>
</protein>